<keyword evidence="4" id="KW-1185">Reference proteome</keyword>
<evidence type="ECO:0000256" key="2">
    <source>
        <dbReference type="SAM" id="SignalP"/>
    </source>
</evidence>
<dbReference type="InterPro" id="IPR042100">
    <property type="entry name" value="Bug_dom1"/>
</dbReference>
<dbReference type="Proteomes" id="UP000194139">
    <property type="component" value="Chromosome"/>
</dbReference>
<reference evidence="3 4" key="1">
    <citation type="submission" date="2017-05" db="EMBL/GenBank/DDBJ databases">
        <title>Complete and WGS of Bordetella genogroups.</title>
        <authorList>
            <person name="Spilker T."/>
            <person name="LiPuma J."/>
        </authorList>
    </citation>
    <scope>NUCLEOTIDE SEQUENCE [LARGE SCALE GENOMIC DNA]</scope>
    <source>
        <strain evidence="3 4">AU17164</strain>
    </source>
</reference>
<dbReference type="PANTHER" id="PTHR42928:SF5">
    <property type="entry name" value="BLR1237 PROTEIN"/>
    <property type="match status" value="1"/>
</dbReference>
<gene>
    <name evidence="3" type="ORF">CAL13_11725</name>
</gene>
<organism evidence="3 4">
    <name type="scientific">Bordetella genomosp. 9</name>
    <dbReference type="NCBI Taxonomy" id="1416803"/>
    <lineage>
        <taxon>Bacteria</taxon>
        <taxon>Pseudomonadati</taxon>
        <taxon>Pseudomonadota</taxon>
        <taxon>Betaproteobacteria</taxon>
        <taxon>Burkholderiales</taxon>
        <taxon>Alcaligenaceae</taxon>
        <taxon>Bordetella</taxon>
    </lineage>
</organism>
<dbReference type="RefSeq" id="WP_086072491.1">
    <property type="nucleotide sequence ID" value="NZ_CP021109.1"/>
</dbReference>
<dbReference type="Pfam" id="PF03401">
    <property type="entry name" value="TctC"/>
    <property type="match status" value="1"/>
</dbReference>
<dbReference type="AlphaFoldDB" id="A0A1W6Z0N6"/>
<feature type="signal peptide" evidence="2">
    <location>
        <begin position="1"/>
        <end position="32"/>
    </location>
</feature>
<dbReference type="SUPFAM" id="SSF53850">
    <property type="entry name" value="Periplasmic binding protein-like II"/>
    <property type="match status" value="1"/>
</dbReference>
<proteinExistence type="inferred from homology"/>
<name>A0A1W6Z0N6_9BORD</name>
<sequence length="340" mass="35192">MREETFRPGRRRAGHTCAALLLGLALPAAAWAAGAADTGFPRRPLTLIVPFAAGGPTDVLARVVAEGMSKDLGQPIVVENTPGAGGTVGNARAARAAGDGYTLLVGNVGTLAANASLYKRLSYNVLSDFIPLGSIGDAPQVVSARKDFPVTGLDDFAKYAKAHGPQMNFGAAGVGSGSFLGGILLNERLGLKINAVNYRGAGQALNDVMAGHLDYMVDSSTTSVGYIQSGMVRGVAVLRPQRIKALPDVPAAGESGYADLRYDIWNMMLVPRGTPPAVVTRLNRALRASIADPSTQGRLSGSGIEAPAPAQQTPEGAAELLNAEVRRWGPVIGKLGITVD</sequence>
<feature type="chain" id="PRO_5013297956" description="ABC transporter substrate-binding protein" evidence="2">
    <location>
        <begin position="33"/>
        <end position="340"/>
    </location>
</feature>
<evidence type="ECO:0000256" key="1">
    <source>
        <dbReference type="ARBA" id="ARBA00006987"/>
    </source>
</evidence>
<dbReference type="PANTHER" id="PTHR42928">
    <property type="entry name" value="TRICARBOXYLATE-BINDING PROTEIN"/>
    <property type="match status" value="1"/>
</dbReference>
<comment type="similarity">
    <text evidence="1">Belongs to the UPF0065 (bug) family.</text>
</comment>
<dbReference type="InterPro" id="IPR005064">
    <property type="entry name" value="BUG"/>
</dbReference>
<protein>
    <recommendedName>
        <fullName evidence="5">ABC transporter substrate-binding protein</fullName>
    </recommendedName>
</protein>
<evidence type="ECO:0000313" key="4">
    <source>
        <dbReference type="Proteomes" id="UP000194139"/>
    </source>
</evidence>
<evidence type="ECO:0000313" key="3">
    <source>
        <dbReference type="EMBL" id="ARP86801.1"/>
    </source>
</evidence>
<keyword evidence="2" id="KW-0732">Signal</keyword>
<dbReference type="Gene3D" id="3.40.190.10">
    <property type="entry name" value="Periplasmic binding protein-like II"/>
    <property type="match status" value="1"/>
</dbReference>
<dbReference type="EMBL" id="CP021109">
    <property type="protein sequence ID" value="ARP86801.1"/>
    <property type="molecule type" value="Genomic_DNA"/>
</dbReference>
<dbReference type="Gene3D" id="3.40.190.150">
    <property type="entry name" value="Bordetella uptake gene, domain 1"/>
    <property type="match status" value="1"/>
</dbReference>
<evidence type="ECO:0008006" key="5">
    <source>
        <dbReference type="Google" id="ProtNLM"/>
    </source>
</evidence>
<accession>A0A1W6Z0N6</accession>
<dbReference type="PIRSF" id="PIRSF017082">
    <property type="entry name" value="YflP"/>
    <property type="match status" value="1"/>
</dbReference>